<protein>
    <submittedName>
        <fullName evidence="1">Uncharacterized protein</fullName>
    </submittedName>
</protein>
<dbReference type="Proteomes" id="UP000230423">
    <property type="component" value="Unassembled WGS sequence"/>
</dbReference>
<proteinExistence type="predicted"/>
<keyword evidence="2" id="KW-1185">Reference proteome</keyword>
<dbReference type="GO" id="GO:0003676">
    <property type="term" value="F:nucleic acid binding"/>
    <property type="evidence" value="ECO:0007669"/>
    <property type="project" value="InterPro"/>
</dbReference>
<dbReference type="EMBL" id="KZ345813">
    <property type="protein sequence ID" value="PIO71917.1"/>
    <property type="molecule type" value="Genomic_DNA"/>
</dbReference>
<accession>A0A2G9UNY0</accession>
<evidence type="ECO:0000313" key="1">
    <source>
        <dbReference type="EMBL" id="PIO71917.1"/>
    </source>
</evidence>
<gene>
    <name evidence="1" type="ORF">TELCIR_06166</name>
</gene>
<sequence length="139" mass="16370">MELSDPDDEGSQWTPVVGKLDEFLFIDLTGILHNEIYSFRDPIQFSQLFLTQDLVDSINEGSNSRTAQSGFILQQDNDSKHKLELLTEWFHDNNTPLLLWISHYLDFQPIENLWDELEEQDKDLMAHKERKKFTELRTA</sequence>
<evidence type="ECO:0000313" key="2">
    <source>
        <dbReference type="Proteomes" id="UP000230423"/>
    </source>
</evidence>
<dbReference type="AlphaFoldDB" id="A0A2G9UNY0"/>
<organism evidence="1 2">
    <name type="scientific">Teladorsagia circumcincta</name>
    <name type="common">Brown stomach worm</name>
    <name type="synonym">Ostertagia circumcincta</name>
    <dbReference type="NCBI Taxonomy" id="45464"/>
    <lineage>
        <taxon>Eukaryota</taxon>
        <taxon>Metazoa</taxon>
        <taxon>Ecdysozoa</taxon>
        <taxon>Nematoda</taxon>
        <taxon>Chromadorea</taxon>
        <taxon>Rhabditida</taxon>
        <taxon>Rhabditina</taxon>
        <taxon>Rhabditomorpha</taxon>
        <taxon>Strongyloidea</taxon>
        <taxon>Trichostrongylidae</taxon>
        <taxon>Teladorsagia</taxon>
    </lineage>
</organism>
<name>A0A2G9UNY0_TELCI</name>
<reference evidence="1 2" key="1">
    <citation type="submission" date="2015-09" db="EMBL/GenBank/DDBJ databases">
        <title>Draft genome of the parasitic nematode Teladorsagia circumcincta isolate WARC Sus (inbred).</title>
        <authorList>
            <person name="Mitreva M."/>
        </authorList>
    </citation>
    <scope>NUCLEOTIDE SEQUENCE [LARGE SCALE GENOMIC DNA]</scope>
    <source>
        <strain evidence="1 2">S</strain>
    </source>
</reference>
<dbReference type="Gene3D" id="3.30.420.10">
    <property type="entry name" value="Ribonuclease H-like superfamily/Ribonuclease H"/>
    <property type="match status" value="1"/>
</dbReference>
<dbReference type="InterPro" id="IPR036397">
    <property type="entry name" value="RNaseH_sf"/>
</dbReference>